<dbReference type="InterPro" id="IPR035931">
    <property type="entry name" value="YlxR-like_sf"/>
</dbReference>
<organism evidence="3 5">
    <name type="scientific">Clostridium formicaceticum</name>
    <dbReference type="NCBI Taxonomy" id="1497"/>
    <lineage>
        <taxon>Bacteria</taxon>
        <taxon>Bacillati</taxon>
        <taxon>Bacillota</taxon>
        <taxon>Clostridia</taxon>
        <taxon>Eubacteriales</taxon>
        <taxon>Clostridiaceae</taxon>
        <taxon>Clostridium</taxon>
    </lineage>
</organism>
<dbReference type="Proteomes" id="UP000192478">
    <property type="component" value="Chromosome"/>
</dbReference>
<proteinExistence type="predicted"/>
<name>A0AAC9RIQ9_9CLOT</name>
<evidence type="ECO:0000313" key="3">
    <source>
        <dbReference type="EMBL" id="ARE87816.1"/>
    </source>
</evidence>
<dbReference type="PANTHER" id="PTHR34215:SF1">
    <property type="entry name" value="YLXR DOMAIN-CONTAINING PROTEIN"/>
    <property type="match status" value="1"/>
</dbReference>
<dbReference type="EMBL" id="CP020559">
    <property type="protein sequence ID" value="ARE87816.1"/>
    <property type="molecule type" value="Genomic_DNA"/>
</dbReference>
<dbReference type="AlphaFoldDB" id="A0AAC9RIQ9"/>
<reference evidence="3 5" key="2">
    <citation type="submission" date="2017-03" db="EMBL/GenBank/DDBJ databases">
        <title>Complete sequence of Clostridium formicaceticum DSM 92.</title>
        <authorList>
            <person name="Poehlein A."/>
            <person name="Karl M."/>
            <person name="Bengelsdorf F.R."/>
            <person name="Duerre P."/>
            <person name="Daniel R."/>
        </authorList>
    </citation>
    <scope>NUCLEOTIDE SEQUENCE [LARGE SCALE GENOMIC DNA]</scope>
    <source>
        <strain evidence="3 5">DSM 92</strain>
    </source>
</reference>
<dbReference type="EMBL" id="CP017603">
    <property type="protein sequence ID" value="AOY77276.1"/>
    <property type="molecule type" value="Genomic_DNA"/>
</dbReference>
<dbReference type="Gene3D" id="3.30.1230.10">
    <property type="entry name" value="YlxR-like"/>
    <property type="match status" value="1"/>
</dbReference>
<feature type="domain" description="YlxR" evidence="1">
    <location>
        <begin position="9"/>
        <end position="82"/>
    </location>
</feature>
<dbReference type="InterPro" id="IPR037465">
    <property type="entry name" value="YlxR"/>
</dbReference>
<dbReference type="KEGG" id="cfm:BJL90_16330"/>
<evidence type="ECO:0000313" key="4">
    <source>
        <dbReference type="Proteomes" id="UP000177894"/>
    </source>
</evidence>
<reference evidence="2 4" key="1">
    <citation type="submission" date="2016-10" db="EMBL/GenBank/DDBJ databases">
        <title>Complete Genome Sequence of Acetogen Clostridium formicoaceticum ATCC 27076.</title>
        <authorList>
            <person name="Bao T."/>
            <person name="Cheng C."/>
            <person name="Zhao J."/>
            <person name="Yang S.-T."/>
            <person name="Wang J."/>
            <person name="Wang M."/>
        </authorList>
    </citation>
    <scope>NUCLEOTIDE SEQUENCE [LARGE SCALE GENOMIC DNA]</scope>
    <source>
        <strain evidence="2 4">ATCC 27076</strain>
    </source>
</reference>
<dbReference type="InterPro" id="IPR007393">
    <property type="entry name" value="YlxR_dom"/>
</dbReference>
<dbReference type="SUPFAM" id="SSF64376">
    <property type="entry name" value="YlxR-like"/>
    <property type="match status" value="1"/>
</dbReference>
<evidence type="ECO:0000313" key="5">
    <source>
        <dbReference type="Proteomes" id="UP000192478"/>
    </source>
</evidence>
<dbReference type="Pfam" id="PF04296">
    <property type="entry name" value="YlxR"/>
    <property type="match status" value="1"/>
</dbReference>
<evidence type="ECO:0000313" key="2">
    <source>
        <dbReference type="EMBL" id="AOY77276.1"/>
    </source>
</evidence>
<dbReference type="NCBIfam" id="NF047356">
    <property type="entry name" value="RNA_bind_RnpM"/>
    <property type="match status" value="1"/>
</dbReference>
<accession>A0AAC9RIQ9</accession>
<evidence type="ECO:0000259" key="1">
    <source>
        <dbReference type="Pfam" id="PF04296"/>
    </source>
</evidence>
<dbReference type="PANTHER" id="PTHR34215">
    <property type="entry name" value="BLL0784 PROTEIN"/>
    <property type="match status" value="1"/>
</dbReference>
<dbReference type="CDD" id="cd00279">
    <property type="entry name" value="YlxR"/>
    <property type="match status" value="1"/>
</dbReference>
<keyword evidence="4" id="KW-1185">Reference proteome</keyword>
<sequence>MKVRKIPLRKCVGCNEMKGKKELIRIVCNKQGEINVDLTGKAHGRGAYICNNKDCFEKIKKSKALNRAFQSEIPDEVYEKLIKEISDGGQ</sequence>
<dbReference type="RefSeq" id="WP_070970414.1">
    <property type="nucleotide sequence ID" value="NZ_CP017603.1"/>
</dbReference>
<gene>
    <name evidence="2" type="ORF">BJL90_16330</name>
    <name evidence="3" type="ORF">CLFO_22160</name>
</gene>
<dbReference type="Proteomes" id="UP000177894">
    <property type="component" value="Chromosome"/>
</dbReference>
<protein>
    <submittedName>
        <fullName evidence="2">Nucleic acid-binding protein</fullName>
    </submittedName>
</protein>